<evidence type="ECO:0000256" key="1">
    <source>
        <dbReference type="ARBA" id="ARBA00004429"/>
    </source>
</evidence>
<dbReference type="Pfam" id="PF04143">
    <property type="entry name" value="Sulf_transp"/>
    <property type="match status" value="1"/>
</dbReference>
<reference evidence="10 11" key="1">
    <citation type="submission" date="2019-07" db="EMBL/GenBank/DDBJ databases">
        <title>Genomic Encyclopedia of Archaeal and Bacterial Type Strains, Phase II (KMG-II): from individual species to whole genera.</title>
        <authorList>
            <person name="Goeker M."/>
        </authorList>
    </citation>
    <scope>NUCLEOTIDE SEQUENCE [LARGE SCALE GENOMIC DNA]</scope>
    <source>
        <strain evidence="10 11">ATCC BAA-252</strain>
    </source>
</reference>
<protein>
    <submittedName>
        <fullName evidence="10">Uncharacterized protein</fullName>
    </submittedName>
</protein>
<evidence type="ECO:0000256" key="8">
    <source>
        <dbReference type="ARBA" id="ARBA00035655"/>
    </source>
</evidence>
<gene>
    <name evidence="10" type="ORF">JM93_02396</name>
</gene>
<feature type="transmembrane region" description="Helical" evidence="9">
    <location>
        <begin position="117"/>
        <end position="136"/>
    </location>
</feature>
<feature type="transmembrane region" description="Helical" evidence="9">
    <location>
        <begin position="86"/>
        <end position="105"/>
    </location>
</feature>
<sequence>MILLLLCRSYTVHMLQRSPITTQKVVFTAAALTLLGVCALAYEAAGARQALAVLIGGFAGLALYHASFGFTAAWRRVVTEHRGAGLRAQFLLILLTAAVSFPLIAYGERLGWPVGGFVFPFGVAAAIGAFIFGIGMQLGGGCGSGTLFTVGGGSTRMVVTLAAFILGSVLATANLHQWNRLPALPAYSLVNEFGPTLAFAATAVVLGLIGAATIWLERRTHGEVAPPTQTLSVLHGPWSMALGAVMLAIAGILTFIVVGRPWGITSAFALWGAKAFQAVGIPVETWPYWTWQVSALETSVFMDTTSVMDFGVILGAMIAAGLAGKFAPVWTLSKRDLMTAVVGGILMGYGARLAYGCNIGAYLGGLVSGSMHGWLWLLFGFAGSVVGTRIRLRLAMR</sequence>
<dbReference type="EMBL" id="VLLF01000005">
    <property type="protein sequence ID" value="TWI87157.1"/>
    <property type="molecule type" value="Genomic_DNA"/>
</dbReference>
<evidence type="ECO:0000256" key="2">
    <source>
        <dbReference type="ARBA" id="ARBA00022448"/>
    </source>
</evidence>
<accession>A0A562T0R5</accession>
<organism evidence="10 11">
    <name type="scientific">Roseibium hamelinense</name>
    <dbReference type="NCBI Taxonomy" id="150831"/>
    <lineage>
        <taxon>Bacteria</taxon>
        <taxon>Pseudomonadati</taxon>
        <taxon>Pseudomonadota</taxon>
        <taxon>Alphaproteobacteria</taxon>
        <taxon>Hyphomicrobiales</taxon>
        <taxon>Stappiaceae</taxon>
        <taxon>Roseibium</taxon>
    </lineage>
</organism>
<evidence type="ECO:0000313" key="11">
    <source>
        <dbReference type="Proteomes" id="UP000320593"/>
    </source>
</evidence>
<dbReference type="AlphaFoldDB" id="A0A562T0R5"/>
<keyword evidence="3" id="KW-1003">Cell membrane</keyword>
<evidence type="ECO:0000313" key="10">
    <source>
        <dbReference type="EMBL" id="TWI87157.1"/>
    </source>
</evidence>
<dbReference type="PANTHER" id="PTHR30574:SF1">
    <property type="entry name" value="SULPHUR TRANSPORT DOMAIN-CONTAINING PROTEIN"/>
    <property type="match status" value="1"/>
</dbReference>
<evidence type="ECO:0000256" key="4">
    <source>
        <dbReference type="ARBA" id="ARBA00022519"/>
    </source>
</evidence>
<keyword evidence="5 9" id="KW-0812">Transmembrane</keyword>
<feature type="transmembrane region" description="Helical" evidence="9">
    <location>
        <begin position="337"/>
        <end position="354"/>
    </location>
</feature>
<keyword evidence="7 9" id="KW-0472">Membrane</keyword>
<keyword evidence="2" id="KW-0813">Transport</keyword>
<evidence type="ECO:0000256" key="5">
    <source>
        <dbReference type="ARBA" id="ARBA00022692"/>
    </source>
</evidence>
<proteinExistence type="inferred from homology"/>
<comment type="caution">
    <text evidence="10">The sequence shown here is derived from an EMBL/GenBank/DDBJ whole genome shotgun (WGS) entry which is preliminary data.</text>
</comment>
<dbReference type="InterPro" id="IPR007272">
    <property type="entry name" value="Sulf_transp_TsuA/YedE"/>
</dbReference>
<evidence type="ECO:0000256" key="6">
    <source>
        <dbReference type="ARBA" id="ARBA00022989"/>
    </source>
</evidence>
<feature type="transmembrane region" description="Helical" evidence="9">
    <location>
        <begin position="157"/>
        <end position="176"/>
    </location>
</feature>
<keyword evidence="4" id="KW-0997">Cell inner membrane</keyword>
<keyword evidence="11" id="KW-1185">Reference proteome</keyword>
<evidence type="ECO:0000256" key="7">
    <source>
        <dbReference type="ARBA" id="ARBA00023136"/>
    </source>
</evidence>
<name>A0A562T0R5_9HYPH</name>
<feature type="transmembrane region" description="Helical" evidence="9">
    <location>
        <begin position="196"/>
        <end position="216"/>
    </location>
</feature>
<feature type="transmembrane region" description="Helical" evidence="9">
    <location>
        <begin position="310"/>
        <end position="330"/>
    </location>
</feature>
<feature type="transmembrane region" description="Helical" evidence="9">
    <location>
        <begin position="237"/>
        <end position="258"/>
    </location>
</feature>
<feature type="transmembrane region" description="Helical" evidence="9">
    <location>
        <begin position="374"/>
        <end position="392"/>
    </location>
</feature>
<evidence type="ECO:0000256" key="9">
    <source>
        <dbReference type="SAM" id="Phobius"/>
    </source>
</evidence>
<feature type="transmembrane region" description="Helical" evidence="9">
    <location>
        <begin position="51"/>
        <end position="74"/>
    </location>
</feature>
<dbReference type="GO" id="GO:0005886">
    <property type="term" value="C:plasma membrane"/>
    <property type="evidence" value="ECO:0007669"/>
    <property type="project" value="UniProtKB-SubCell"/>
</dbReference>
<evidence type="ECO:0000256" key="3">
    <source>
        <dbReference type="ARBA" id="ARBA00022475"/>
    </source>
</evidence>
<comment type="similarity">
    <text evidence="8">Belongs to the TsuA/YedE (TC 9.B.102) family.</text>
</comment>
<dbReference type="Proteomes" id="UP000320593">
    <property type="component" value="Unassembled WGS sequence"/>
</dbReference>
<dbReference type="PANTHER" id="PTHR30574">
    <property type="entry name" value="INNER MEMBRANE PROTEIN YEDE"/>
    <property type="match status" value="1"/>
</dbReference>
<keyword evidence="6 9" id="KW-1133">Transmembrane helix</keyword>
<comment type="subcellular location">
    <subcellularLocation>
        <location evidence="1">Cell inner membrane</location>
        <topology evidence="1">Multi-pass membrane protein</topology>
    </subcellularLocation>
</comment>